<sequence>MKKLKIILGINLVLFASLVFLGIEQAGRGAEIAKLEDELETASTQKMNLSEGIFSQNSEKSNQKIAQELGFAKPTRVYYFSVDSGFAKLPVR</sequence>
<reference evidence="1 2" key="1">
    <citation type="journal article" date="2015" name="Nature">
        <title>rRNA introns, odd ribosomes, and small enigmatic genomes across a large radiation of phyla.</title>
        <authorList>
            <person name="Brown C.T."/>
            <person name="Hug L.A."/>
            <person name="Thomas B.C."/>
            <person name="Sharon I."/>
            <person name="Castelle C.J."/>
            <person name="Singh A."/>
            <person name="Wilkins M.J."/>
            <person name="Williams K.H."/>
            <person name="Banfield J.F."/>
        </authorList>
    </citation>
    <scope>NUCLEOTIDE SEQUENCE [LARGE SCALE GENOMIC DNA]</scope>
</reference>
<organism evidence="1 2">
    <name type="scientific">Candidatus Woesebacteria bacterium GW2011_GWC2_31_9</name>
    <dbReference type="NCBI Taxonomy" id="1618586"/>
    <lineage>
        <taxon>Bacteria</taxon>
        <taxon>Candidatus Woeseibacteriota</taxon>
    </lineage>
</organism>
<dbReference type="Proteomes" id="UP000034803">
    <property type="component" value="Unassembled WGS sequence"/>
</dbReference>
<evidence type="ECO:0000313" key="1">
    <source>
        <dbReference type="EMBL" id="KKP31024.1"/>
    </source>
</evidence>
<evidence type="ECO:0000313" key="2">
    <source>
        <dbReference type="Proteomes" id="UP000034803"/>
    </source>
</evidence>
<gene>
    <name evidence="1" type="ORF">UR21_C0018G0015</name>
</gene>
<dbReference type="EMBL" id="LBOI01000018">
    <property type="protein sequence ID" value="KKP31024.1"/>
    <property type="molecule type" value="Genomic_DNA"/>
</dbReference>
<proteinExistence type="predicted"/>
<protein>
    <submittedName>
        <fullName evidence="1">Uncharacterized protein</fullName>
    </submittedName>
</protein>
<dbReference type="AlphaFoldDB" id="A0A0F9YHF2"/>
<comment type="caution">
    <text evidence="1">The sequence shown here is derived from an EMBL/GenBank/DDBJ whole genome shotgun (WGS) entry which is preliminary data.</text>
</comment>
<accession>A0A0F9YHF2</accession>
<name>A0A0F9YHF2_9BACT</name>